<dbReference type="AlphaFoldDB" id="A0A2R8B4Z6"/>
<gene>
    <name evidence="1" type="ORF">DEA8626_01146</name>
</gene>
<name>A0A2R8B4Z6_9RHOB</name>
<keyword evidence="2" id="KW-1185">Reference proteome</keyword>
<evidence type="ECO:0000313" key="2">
    <source>
        <dbReference type="Proteomes" id="UP000244924"/>
    </source>
</evidence>
<sequence length="198" mass="21187">MMLSEMTPVPQAVLPVAEFKDHLRLGTGFADDGSQDALVESYLRAALAAVEGRIGKALISRDHLLELNAWRWPDCQAFPVAPVSAVVSVTVRDRDGVADLIDPSRYRLERDAHRPKIVANGALLPGIPVGGVAEVVFTAGFGPAWSDVPVDLGQAAFLLAAQYHENRHEAGTGQAMPFGVMALIERWRTVRVLGGGAA</sequence>
<protein>
    <recommendedName>
        <fullName evidence="3">Phage gp6-like head-tail connector protein</fullName>
    </recommendedName>
</protein>
<proteinExistence type="predicted"/>
<dbReference type="CDD" id="cd08054">
    <property type="entry name" value="gp6"/>
    <property type="match status" value="1"/>
</dbReference>
<dbReference type="InterPro" id="IPR011738">
    <property type="entry name" value="Phage_CHP"/>
</dbReference>
<reference evidence="1 2" key="1">
    <citation type="submission" date="2018-03" db="EMBL/GenBank/DDBJ databases">
        <authorList>
            <person name="Keele B.F."/>
        </authorList>
    </citation>
    <scope>NUCLEOTIDE SEQUENCE [LARGE SCALE GENOMIC DNA]</scope>
    <source>
        <strain evidence="1 2">CECT 8626</strain>
    </source>
</reference>
<accession>A0A2R8B4Z6</accession>
<evidence type="ECO:0000313" key="1">
    <source>
        <dbReference type="EMBL" id="SPH17622.1"/>
    </source>
</evidence>
<dbReference type="RefSeq" id="WP_108852045.1">
    <property type="nucleotide sequence ID" value="NZ_OMOQ01000001.1"/>
</dbReference>
<dbReference type="EMBL" id="OMOQ01000001">
    <property type="protein sequence ID" value="SPH17622.1"/>
    <property type="molecule type" value="Genomic_DNA"/>
</dbReference>
<evidence type="ECO:0008006" key="3">
    <source>
        <dbReference type="Google" id="ProtNLM"/>
    </source>
</evidence>
<dbReference type="OrthoDB" id="8478788at2"/>
<dbReference type="NCBIfam" id="TIGR02215">
    <property type="entry name" value="phage_chp_gp8"/>
    <property type="match status" value="1"/>
</dbReference>
<organism evidence="1 2">
    <name type="scientific">Albidovulum aquaemixtae</name>
    <dbReference type="NCBI Taxonomy" id="1542388"/>
    <lineage>
        <taxon>Bacteria</taxon>
        <taxon>Pseudomonadati</taxon>
        <taxon>Pseudomonadota</taxon>
        <taxon>Alphaproteobacteria</taxon>
        <taxon>Rhodobacterales</taxon>
        <taxon>Paracoccaceae</taxon>
        <taxon>Albidovulum</taxon>
    </lineage>
</organism>
<dbReference type="Gene3D" id="1.10.3230.30">
    <property type="entry name" value="Phage gp6-like head-tail connector protein"/>
    <property type="match status" value="1"/>
</dbReference>
<dbReference type="Proteomes" id="UP000244924">
    <property type="component" value="Unassembled WGS sequence"/>
</dbReference>